<keyword evidence="1" id="KW-0175">Coiled coil</keyword>
<evidence type="ECO:0000256" key="2">
    <source>
        <dbReference type="SAM" id="MobiDB-lite"/>
    </source>
</evidence>
<dbReference type="GO" id="GO:0005759">
    <property type="term" value="C:mitochondrial matrix"/>
    <property type="evidence" value="ECO:0007669"/>
    <property type="project" value="InterPro"/>
</dbReference>
<sequence>MLAKSIFRATSARLVSGKQSVRCVGKVIAQQRGVLAMTSFNSRMFANAAGLEKSIQKLSKALEKEIKYENENYTQLEDIETFLHESGFKFSEEEDGIVMTLSKQVGDRLVEVVFESRQPLPDDENDDNQQEPTQTQGQEEEEQAPSENYCDFTVYISDASGKQGLVVEATTMDTEISFNSVQIAENVADAKKIHRFERQIKSYAGPDFSTLDERIQSAISEYLDGFGINEHLAAFVECMSLDKDQRLYMGWLNDLKSFVNK</sequence>
<gene>
    <name evidence="3" type="primary">Contig4031.g4316</name>
    <name evidence="3" type="ORF">STYLEM_5063</name>
</gene>
<dbReference type="InterPro" id="IPR003428">
    <property type="entry name" value="MAM33"/>
</dbReference>
<proteinExistence type="predicted"/>
<dbReference type="OMA" id="RWLNNVK"/>
<feature type="region of interest" description="Disordered" evidence="2">
    <location>
        <begin position="117"/>
        <end position="146"/>
    </location>
</feature>
<reference evidence="3 4" key="1">
    <citation type="submission" date="2014-06" db="EMBL/GenBank/DDBJ databases">
        <authorList>
            <person name="Swart Estienne"/>
        </authorList>
    </citation>
    <scope>NUCLEOTIDE SEQUENCE [LARGE SCALE GENOMIC DNA]</scope>
    <source>
        <strain evidence="3 4">130c</strain>
    </source>
</reference>
<dbReference type="Proteomes" id="UP000039865">
    <property type="component" value="Unassembled WGS sequence"/>
</dbReference>
<organism evidence="3 4">
    <name type="scientific">Stylonychia lemnae</name>
    <name type="common">Ciliate</name>
    <dbReference type="NCBI Taxonomy" id="5949"/>
    <lineage>
        <taxon>Eukaryota</taxon>
        <taxon>Sar</taxon>
        <taxon>Alveolata</taxon>
        <taxon>Ciliophora</taxon>
        <taxon>Intramacronucleata</taxon>
        <taxon>Spirotrichea</taxon>
        <taxon>Stichotrichia</taxon>
        <taxon>Sporadotrichida</taxon>
        <taxon>Oxytrichidae</taxon>
        <taxon>Stylonychinae</taxon>
        <taxon>Stylonychia</taxon>
    </lineage>
</organism>
<dbReference type="PANTHER" id="PTHR10826">
    <property type="entry name" value="COMPLEMENT COMPONENT 1"/>
    <property type="match status" value="1"/>
</dbReference>
<keyword evidence="4" id="KW-1185">Reference proteome</keyword>
<dbReference type="Pfam" id="PF02330">
    <property type="entry name" value="MAM33"/>
    <property type="match status" value="1"/>
</dbReference>
<feature type="coiled-coil region" evidence="1">
    <location>
        <begin position="51"/>
        <end position="79"/>
    </location>
</feature>
<dbReference type="InParanoid" id="A0A078A2L6"/>
<dbReference type="InterPro" id="IPR036561">
    <property type="entry name" value="MAM33_sf"/>
</dbReference>
<evidence type="ECO:0000313" key="4">
    <source>
        <dbReference type="Proteomes" id="UP000039865"/>
    </source>
</evidence>
<accession>A0A078A2L6</accession>
<dbReference type="Gene3D" id="3.10.280.10">
    <property type="entry name" value="Mitochondrial glycoprotein"/>
    <property type="match status" value="1"/>
</dbReference>
<dbReference type="AlphaFoldDB" id="A0A078A2L6"/>
<dbReference type="SUPFAM" id="SSF54529">
    <property type="entry name" value="Mitochondrial glycoprotein MAM33-like"/>
    <property type="match status" value="1"/>
</dbReference>
<evidence type="ECO:0000313" key="3">
    <source>
        <dbReference type="EMBL" id="CDW76067.1"/>
    </source>
</evidence>
<dbReference type="FunCoup" id="A0A078A2L6">
    <property type="interactions" value="136"/>
</dbReference>
<name>A0A078A2L6_STYLE</name>
<evidence type="ECO:0000256" key="1">
    <source>
        <dbReference type="SAM" id="Coils"/>
    </source>
</evidence>
<dbReference type="OrthoDB" id="278212at2759"/>
<dbReference type="EMBL" id="CCKQ01004918">
    <property type="protein sequence ID" value="CDW76067.1"/>
    <property type="molecule type" value="Genomic_DNA"/>
</dbReference>
<dbReference type="PANTHER" id="PTHR10826:SF1">
    <property type="entry name" value="COMPLEMENT COMPONENT 1 Q SUBCOMPONENT-BINDING PROTEIN, MITOCHONDRIAL"/>
    <property type="match status" value="1"/>
</dbReference>
<protein>
    <submittedName>
        <fullName evidence="3">Mitochondrial glycoprotein domain containing protein</fullName>
    </submittedName>
</protein>